<dbReference type="EMBL" id="WUEK01000002">
    <property type="protein sequence ID" value="MXG88602.1"/>
    <property type="molecule type" value="Genomic_DNA"/>
</dbReference>
<keyword evidence="1" id="KW-0812">Transmembrane</keyword>
<evidence type="ECO:0000313" key="2">
    <source>
        <dbReference type="EMBL" id="MXG88602.1"/>
    </source>
</evidence>
<feature type="transmembrane region" description="Helical" evidence="1">
    <location>
        <begin position="37"/>
        <end position="54"/>
    </location>
</feature>
<keyword evidence="1" id="KW-0472">Membrane</keyword>
<dbReference type="RefSeq" id="WP_160875210.1">
    <property type="nucleotide sequence ID" value="NZ_WUEK01000002.1"/>
</dbReference>
<accession>A0A6L7EYL9</accession>
<gene>
    <name evidence="2" type="ORF">GRQ65_03465</name>
</gene>
<comment type="caution">
    <text evidence="2">The sequence shown here is derived from an EMBL/GenBank/DDBJ whole genome shotgun (WGS) entry which is preliminary data.</text>
</comment>
<organism evidence="2 3">
    <name type="scientific">Nocardioides flavescens</name>
    <dbReference type="NCBI Taxonomy" id="2691959"/>
    <lineage>
        <taxon>Bacteria</taxon>
        <taxon>Bacillati</taxon>
        <taxon>Actinomycetota</taxon>
        <taxon>Actinomycetes</taxon>
        <taxon>Propionibacteriales</taxon>
        <taxon>Nocardioidaceae</taxon>
        <taxon>Nocardioides</taxon>
    </lineage>
</organism>
<evidence type="ECO:0000256" key="1">
    <source>
        <dbReference type="SAM" id="Phobius"/>
    </source>
</evidence>
<dbReference type="Proteomes" id="UP000473325">
    <property type="component" value="Unassembled WGS sequence"/>
</dbReference>
<reference evidence="2 3" key="1">
    <citation type="submission" date="2019-12" db="EMBL/GenBank/DDBJ databases">
        <authorList>
            <person name="Kun Z."/>
        </authorList>
    </citation>
    <scope>NUCLEOTIDE SEQUENCE [LARGE SCALE GENOMIC DNA]</scope>
    <source>
        <strain evidence="2 3">YIM 123512</strain>
    </source>
</reference>
<evidence type="ECO:0000313" key="3">
    <source>
        <dbReference type="Proteomes" id="UP000473325"/>
    </source>
</evidence>
<name>A0A6L7EYL9_9ACTN</name>
<keyword evidence="3" id="KW-1185">Reference proteome</keyword>
<keyword evidence="1" id="KW-1133">Transmembrane helix</keyword>
<protein>
    <submittedName>
        <fullName evidence="2">Uncharacterized protein</fullName>
    </submittedName>
</protein>
<sequence>MLPVVVPVLGLAAALVVLLLAVLTGLGEHRRGARASTVFVAALLFPLAWLVWYVRDELPVRRRRAA</sequence>
<dbReference type="AlphaFoldDB" id="A0A6L7EYL9"/>
<proteinExistence type="predicted"/>